<dbReference type="Pfam" id="PF02362">
    <property type="entry name" value="B3"/>
    <property type="match status" value="1"/>
</dbReference>
<dbReference type="PANTHER" id="PTHR31140:SF12">
    <property type="entry name" value="B3 DOMAIN-CONTAINING PROTEIN OS04G0676650-RELATED"/>
    <property type="match status" value="1"/>
</dbReference>
<evidence type="ECO:0000313" key="8">
    <source>
        <dbReference type="EnsemblPlants" id="OBART04G29560.1"/>
    </source>
</evidence>
<feature type="region of interest" description="Disordered" evidence="6">
    <location>
        <begin position="340"/>
        <end position="405"/>
    </location>
</feature>
<feature type="region of interest" description="Disordered" evidence="6">
    <location>
        <begin position="1"/>
        <end position="28"/>
    </location>
</feature>
<dbReference type="PROSITE" id="PS50863">
    <property type="entry name" value="B3"/>
    <property type="match status" value="1"/>
</dbReference>
<proteinExistence type="predicted"/>
<feature type="compositionally biased region" description="Gly residues" evidence="6">
    <location>
        <begin position="12"/>
        <end position="28"/>
    </location>
</feature>
<evidence type="ECO:0000256" key="6">
    <source>
        <dbReference type="SAM" id="MobiDB-lite"/>
    </source>
</evidence>
<dbReference type="InterPro" id="IPR003340">
    <property type="entry name" value="B3_DNA-bd"/>
</dbReference>
<feature type="compositionally biased region" description="Polar residues" evidence="6">
    <location>
        <begin position="348"/>
        <end position="360"/>
    </location>
</feature>
<dbReference type="Proteomes" id="UP000026960">
    <property type="component" value="Chromosome 4"/>
</dbReference>
<comment type="subcellular location">
    <subcellularLocation>
        <location evidence="1">Nucleus</location>
    </subcellularLocation>
</comment>
<dbReference type="PaxDb" id="65489-OBART04G29560.1"/>
<evidence type="ECO:0000256" key="3">
    <source>
        <dbReference type="ARBA" id="ARBA00023125"/>
    </source>
</evidence>
<dbReference type="GO" id="GO:0003700">
    <property type="term" value="F:DNA-binding transcription factor activity"/>
    <property type="evidence" value="ECO:0007669"/>
    <property type="project" value="InterPro"/>
</dbReference>
<evidence type="ECO:0000256" key="4">
    <source>
        <dbReference type="ARBA" id="ARBA00023163"/>
    </source>
</evidence>
<dbReference type="SMART" id="SM01019">
    <property type="entry name" value="B3"/>
    <property type="match status" value="1"/>
</dbReference>
<dbReference type="Gene3D" id="2.40.330.10">
    <property type="entry name" value="DNA-binding pseudobarrel domain"/>
    <property type="match status" value="1"/>
</dbReference>
<evidence type="ECO:0000256" key="1">
    <source>
        <dbReference type="ARBA" id="ARBA00004123"/>
    </source>
</evidence>
<dbReference type="GO" id="GO:0003677">
    <property type="term" value="F:DNA binding"/>
    <property type="evidence" value="ECO:0007669"/>
    <property type="project" value="UniProtKB-KW"/>
</dbReference>
<dbReference type="GO" id="GO:0005634">
    <property type="term" value="C:nucleus"/>
    <property type="evidence" value="ECO:0007669"/>
    <property type="project" value="UniProtKB-SubCell"/>
</dbReference>
<protein>
    <recommendedName>
        <fullName evidence="7">TF-B3 domain-containing protein</fullName>
    </recommendedName>
</protein>
<dbReference type="CDD" id="cd10017">
    <property type="entry name" value="B3_DNA"/>
    <property type="match status" value="1"/>
</dbReference>
<dbReference type="InterPro" id="IPR015300">
    <property type="entry name" value="DNA-bd_pseudobarrel_sf"/>
</dbReference>
<evidence type="ECO:0000313" key="9">
    <source>
        <dbReference type="Proteomes" id="UP000026960"/>
    </source>
</evidence>
<dbReference type="PANTHER" id="PTHR31140">
    <property type="entry name" value="B3 DOMAIN-CONTAINING TRANSCRIPTION FACTOR ABI3"/>
    <property type="match status" value="1"/>
</dbReference>
<organism evidence="8">
    <name type="scientific">Oryza barthii</name>
    <dbReference type="NCBI Taxonomy" id="65489"/>
    <lineage>
        <taxon>Eukaryota</taxon>
        <taxon>Viridiplantae</taxon>
        <taxon>Streptophyta</taxon>
        <taxon>Embryophyta</taxon>
        <taxon>Tracheophyta</taxon>
        <taxon>Spermatophyta</taxon>
        <taxon>Magnoliopsida</taxon>
        <taxon>Liliopsida</taxon>
        <taxon>Poales</taxon>
        <taxon>Poaceae</taxon>
        <taxon>BOP clade</taxon>
        <taxon>Oryzoideae</taxon>
        <taxon>Oryzeae</taxon>
        <taxon>Oryzinae</taxon>
        <taxon>Oryza</taxon>
    </lineage>
</organism>
<evidence type="ECO:0000256" key="5">
    <source>
        <dbReference type="ARBA" id="ARBA00023242"/>
    </source>
</evidence>
<keyword evidence="3" id="KW-0238">DNA-binding</keyword>
<dbReference type="Gramene" id="OBART04G29560.1">
    <property type="protein sequence ID" value="OBART04G29560.1"/>
    <property type="gene ID" value="OBART04G29560"/>
</dbReference>
<reference evidence="8" key="2">
    <citation type="submission" date="2015-03" db="UniProtKB">
        <authorList>
            <consortium name="EnsemblPlants"/>
        </authorList>
    </citation>
    <scope>IDENTIFICATION</scope>
</reference>
<feature type="domain" description="TF-B3" evidence="7">
    <location>
        <begin position="422"/>
        <end position="524"/>
    </location>
</feature>
<dbReference type="InterPro" id="IPR044800">
    <property type="entry name" value="LEC2-like"/>
</dbReference>
<dbReference type="HOGENOM" id="CLU_025764_0_0_1"/>
<feature type="region of interest" description="Disordered" evidence="6">
    <location>
        <begin position="548"/>
        <end position="589"/>
    </location>
</feature>
<keyword evidence="5" id="KW-0539">Nucleus</keyword>
<feature type="compositionally biased region" description="Basic and acidic residues" evidence="6">
    <location>
        <begin position="378"/>
        <end position="389"/>
    </location>
</feature>
<evidence type="ECO:0000256" key="2">
    <source>
        <dbReference type="ARBA" id="ARBA00023015"/>
    </source>
</evidence>
<dbReference type="FunFam" id="2.40.330.10:FF:000003">
    <property type="entry name" value="B3 domain-containing transcription factor FUS3"/>
    <property type="match status" value="1"/>
</dbReference>
<reference evidence="8" key="1">
    <citation type="journal article" date="2009" name="Rice">
        <title>De Novo Next Generation Sequencing of Plant Genomes.</title>
        <authorList>
            <person name="Rounsley S."/>
            <person name="Marri P.R."/>
            <person name="Yu Y."/>
            <person name="He R."/>
            <person name="Sisneros N."/>
            <person name="Goicoechea J.L."/>
            <person name="Lee S.J."/>
            <person name="Angelova A."/>
            <person name="Kudrna D."/>
            <person name="Luo M."/>
            <person name="Affourtit J."/>
            <person name="Desany B."/>
            <person name="Knight J."/>
            <person name="Niazi F."/>
            <person name="Egholm M."/>
            <person name="Wing R.A."/>
        </authorList>
    </citation>
    <scope>NUCLEOTIDE SEQUENCE [LARGE SCALE GENOMIC DNA]</scope>
    <source>
        <strain evidence="8">cv. IRGC 105608</strain>
    </source>
</reference>
<sequence>MADARGSSSSSGDGGGGEGKGGAGHGDFVGGGQHNWYHGILGAVPPPNVGRQNIVHHQYPAASLIQQHHQSPTMPLPMAQLPYVPQYTVLPTPAVLPSFSLVSQYDLSLIILFDRSSENFQDWVPSNNVAAPHVPSAFQDWRQMCNGSAFMPFGQTAANSNGFYQNLTFNSWTSNNMPRNPVYTSFHPAAIEDHHAPLFHSNNHDIDPEFLGNRHLHGVDIAGAPPAKATSPATAGGLLTNTAPATMSQIHARCRRRQIYRCCGLLPRAPPPSDPCAFARAAITAAGSARGLLSHLYGGLVFWLVGKRKLGEKRERKRKVVAGMTNFRMDQAFVPASSPFPPVSSSSHGFSSTKISNGPTYTKKAKKSNVKDPPIVFRRSDMESEKNDDNPDQIPVSEPPSMNQNGENLIIRFNCREYRVILRKELTNSDVGNIGRIVMPKRDAEAHLPALHQREGVTLKMDDFKFETTWNFKYRFWPNNKSRMYVLESTGGFVKHHGLQTGDIFIIYKSSESGKFVVRGEKAIKPNAIMPVVDCSCKNELNKSEECGSVPFTSTTYGESDGEDYSGDRSSPGAGEVADEGVRDAEPTPHTSFCMEAWREGGETTSEAIATSRHPQRRLRRRTPGAASAPRRSRRPAITIFRKPEFGWYCCAKINRKESEIREQVSKEKVTRRAPFWEKIPF</sequence>
<dbReference type="AlphaFoldDB" id="A0A0D3G1P3"/>
<keyword evidence="4" id="KW-0804">Transcription</keyword>
<dbReference type="eggNOG" id="ENOG502S3BX">
    <property type="taxonomic scope" value="Eukaryota"/>
</dbReference>
<dbReference type="SUPFAM" id="SSF101936">
    <property type="entry name" value="DNA-binding pseudobarrel domain"/>
    <property type="match status" value="1"/>
</dbReference>
<evidence type="ECO:0000259" key="7">
    <source>
        <dbReference type="PROSITE" id="PS50863"/>
    </source>
</evidence>
<keyword evidence="2" id="KW-0805">Transcription regulation</keyword>
<name>A0A0D3G1P3_9ORYZ</name>
<dbReference type="STRING" id="65489.A0A0D3G1P3"/>
<accession>A0A0D3G1P3</accession>
<feature type="compositionally biased region" description="Low complexity" evidence="6">
    <location>
        <begin position="1"/>
        <end position="11"/>
    </location>
</feature>
<dbReference type="EnsemblPlants" id="OBART04G29560.1">
    <property type="protein sequence ID" value="OBART04G29560.1"/>
    <property type="gene ID" value="OBART04G29560"/>
</dbReference>
<feature type="region of interest" description="Disordered" evidence="6">
    <location>
        <begin position="602"/>
        <end position="635"/>
    </location>
</feature>
<keyword evidence="9" id="KW-1185">Reference proteome</keyword>
<feature type="compositionally biased region" description="Basic residues" evidence="6">
    <location>
        <begin position="614"/>
        <end position="623"/>
    </location>
</feature>